<organism evidence="1 2">
    <name type="scientific">Botryotinia fuckeliana (strain T4)</name>
    <name type="common">Noble rot fungus</name>
    <name type="synonym">Botrytis cinerea</name>
    <dbReference type="NCBI Taxonomy" id="999810"/>
    <lineage>
        <taxon>Eukaryota</taxon>
        <taxon>Fungi</taxon>
        <taxon>Dikarya</taxon>
        <taxon>Ascomycota</taxon>
        <taxon>Pezizomycotina</taxon>
        <taxon>Leotiomycetes</taxon>
        <taxon>Helotiales</taxon>
        <taxon>Sclerotiniaceae</taxon>
        <taxon>Botrytis</taxon>
    </lineage>
</organism>
<dbReference type="AlphaFoldDB" id="G2YAQ4"/>
<accession>G2YAQ4</accession>
<name>G2YAQ4_BOTF4</name>
<reference evidence="2" key="1">
    <citation type="journal article" date="2011" name="PLoS Genet.">
        <title>Genomic analysis of the necrotrophic fungal pathogens Sclerotinia sclerotiorum and Botrytis cinerea.</title>
        <authorList>
            <person name="Amselem J."/>
            <person name="Cuomo C.A."/>
            <person name="van Kan J.A."/>
            <person name="Viaud M."/>
            <person name="Benito E.P."/>
            <person name="Couloux A."/>
            <person name="Coutinho P.M."/>
            <person name="de Vries R.P."/>
            <person name="Dyer P.S."/>
            <person name="Fillinger S."/>
            <person name="Fournier E."/>
            <person name="Gout L."/>
            <person name="Hahn M."/>
            <person name="Kohn L."/>
            <person name="Lapalu N."/>
            <person name="Plummer K.M."/>
            <person name="Pradier J.M."/>
            <person name="Quevillon E."/>
            <person name="Sharon A."/>
            <person name="Simon A."/>
            <person name="ten Have A."/>
            <person name="Tudzynski B."/>
            <person name="Tudzynski P."/>
            <person name="Wincker P."/>
            <person name="Andrew M."/>
            <person name="Anthouard V."/>
            <person name="Beever R.E."/>
            <person name="Beffa R."/>
            <person name="Benoit I."/>
            <person name="Bouzid O."/>
            <person name="Brault B."/>
            <person name="Chen Z."/>
            <person name="Choquer M."/>
            <person name="Collemare J."/>
            <person name="Cotton P."/>
            <person name="Danchin E.G."/>
            <person name="Da Silva C."/>
            <person name="Gautier A."/>
            <person name="Giraud C."/>
            <person name="Giraud T."/>
            <person name="Gonzalez C."/>
            <person name="Grossetete S."/>
            <person name="Guldener U."/>
            <person name="Henrissat B."/>
            <person name="Howlett B.J."/>
            <person name="Kodira C."/>
            <person name="Kretschmer M."/>
            <person name="Lappartient A."/>
            <person name="Leroch M."/>
            <person name="Levis C."/>
            <person name="Mauceli E."/>
            <person name="Neuveglise C."/>
            <person name="Oeser B."/>
            <person name="Pearson M."/>
            <person name="Poulain J."/>
            <person name="Poussereau N."/>
            <person name="Quesneville H."/>
            <person name="Rascle C."/>
            <person name="Schumacher J."/>
            <person name="Segurens B."/>
            <person name="Sexton A."/>
            <person name="Silva E."/>
            <person name="Sirven C."/>
            <person name="Soanes D.M."/>
            <person name="Talbot N.J."/>
            <person name="Templeton M."/>
            <person name="Yandava C."/>
            <person name="Yarden O."/>
            <person name="Zeng Q."/>
            <person name="Rollins J.A."/>
            <person name="Lebrun M.H."/>
            <person name="Dickman M."/>
        </authorList>
    </citation>
    <scope>NUCLEOTIDE SEQUENCE [LARGE SCALE GENOMIC DNA]</scope>
    <source>
        <strain evidence="2">T4</strain>
    </source>
</reference>
<protein>
    <submittedName>
        <fullName evidence="1">Uncharacterized protein</fullName>
    </submittedName>
</protein>
<evidence type="ECO:0000313" key="2">
    <source>
        <dbReference type="Proteomes" id="UP000008177"/>
    </source>
</evidence>
<dbReference type="InParanoid" id="G2YAQ4"/>
<dbReference type="Proteomes" id="UP000008177">
    <property type="component" value="Unplaced contigs"/>
</dbReference>
<proteinExistence type="predicted"/>
<dbReference type="HOGENOM" id="CLU_3350973_0_0_1"/>
<gene>
    <name evidence="1" type="ORF">BofuT4_uP026790.1</name>
</gene>
<dbReference type="EMBL" id="FQ790307">
    <property type="protein sequence ID" value="CCD34295.1"/>
    <property type="molecule type" value="Genomic_DNA"/>
</dbReference>
<sequence>MTAILLPSSQDDTKIRVRPRGMLKSRGWGRILREALW</sequence>
<evidence type="ECO:0000313" key="1">
    <source>
        <dbReference type="EMBL" id="CCD34295.1"/>
    </source>
</evidence>